<gene>
    <name evidence="8" type="ORF">ACHAW5_009566</name>
</gene>
<evidence type="ECO:0000313" key="9">
    <source>
        <dbReference type="Proteomes" id="UP001530315"/>
    </source>
</evidence>
<dbReference type="PANTHER" id="PTHR16305">
    <property type="entry name" value="TESTICULAR SOLUBLE ADENYLYL CYCLASE"/>
    <property type="match status" value="1"/>
</dbReference>
<dbReference type="CDD" id="cd07302">
    <property type="entry name" value="CHD"/>
    <property type="match status" value="1"/>
</dbReference>
<accession>A0ABD3N350</accession>
<dbReference type="Pfam" id="PF01156">
    <property type="entry name" value="IU_nuc_hydro"/>
    <property type="match status" value="1"/>
</dbReference>
<dbReference type="Proteomes" id="UP001530315">
    <property type="component" value="Unassembled WGS sequence"/>
</dbReference>
<dbReference type="InterPro" id="IPR027417">
    <property type="entry name" value="P-loop_NTPase"/>
</dbReference>
<dbReference type="InterPro" id="IPR001910">
    <property type="entry name" value="Inosine/uridine_hydrolase_dom"/>
</dbReference>
<reference evidence="8 9" key="1">
    <citation type="submission" date="2024-10" db="EMBL/GenBank/DDBJ databases">
        <title>Updated reference genomes for cyclostephanoid diatoms.</title>
        <authorList>
            <person name="Roberts W.R."/>
            <person name="Alverson A.J."/>
        </authorList>
    </citation>
    <scope>NUCLEOTIDE SEQUENCE [LARGE SCALE GENOMIC DNA]</scope>
    <source>
        <strain evidence="8 9">AJA276-08</strain>
    </source>
</reference>
<comment type="caution">
    <text evidence="8">The sequence shown here is derived from an EMBL/GenBank/DDBJ whole genome shotgun (WGS) entry which is preliminary data.</text>
</comment>
<dbReference type="Pfam" id="PF13374">
    <property type="entry name" value="TPR_10"/>
    <property type="match status" value="1"/>
</dbReference>
<feature type="domain" description="Guanylate cyclase" evidence="7">
    <location>
        <begin position="502"/>
        <end position="636"/>
    </location>
</feature>
<dbReference type="InterPro" id="IPR029787">
    <property type="entry name" value="Nucleotide_cyclase"/>
</dbReference>
<dbReference type="InterPro" id="IPR019734">
    <property type="entry name" value="TPR_rpt"/>
</dbReference>
<name>A0ABD3N350_9STRA</name>
<dbReference type="SUPFAM" id="SSF52540">
    <property type="entry name" value="P-loop containing nucleoside triphosphate hydrolases"/>
    <property type="match status" value="1"/>
</dbReference>
<dbReference type="EMBL" id="JALLAZ020001626">
    <property type="protein sequence ID" value="KAL3770538.1"/>
    <property type="molecule type" value="Genomic_DNA"/>
</dbReference>
<dbReference type="InterPro" id="IPR011990">
    <property type="entry name" value="TPR-like_helical_dom_sf"/>
</dbReference>
<feature type="region of interest" description="Disordered" evidence="6">
    <location>
        <begin position="1"/>
        <end position="66"/>
    </location>
</feature>
<feature type="compositionally biased region" description="Polar residues" evidence="6">
    <location>
        <begin position="1"/>
        <end position="10"/>
    </location>
</feature>
<protein>
    <recommendedName>
        <fullName evidence="7">Guanylate cyclase domain-containing protein</fullName>
    </recommendedName>
</protein>
<evidence type="ECO:0000256" key="6">
    <source>
        <dbReference type="SAM" id="MobiDB-lite"/>
    </source>
</evidence>
<feature type="domain" description="Guanylate cyclase" evidence="7">
    <location>
        <begin position="260"/>
        <end position="322"/>
    </location>
</feature>
<dbReference type="Pfam" id="PF13424">
    <property type="entry name" value="TPR_12"/>
    <property type="match status" value="2"/>
</dbReference>
<keyword evidence="3" id="KW-0067">ATP-binding</keyword>
<keyword evidence="2" id="KW-0547">Nucleotide-binding</keyword>
<dbReference type="SUPFAM" id="SSF53590">
    <property type="entry name" value="Nucleoside hydrolase"/>
    <property type="match status" value="1"/>
</dbReference>
<dbReference type="PROSITE" id="PS50005">
    <property type="entry name" value="TPR"/>
    <property type="match status" value="2"/>
</dbReference>
<dbReference type="SMART" id="SM00028">
    <property type="entry name" value="TPR"/>
    <property type="match status" value="6"/>
</dbReference>
<feature type="repeat" description="TPR" evidence="4">
    <location>
        <begin position="1221"/>
        <end position="1254"/>
    </location>
</feature>
<dbReference type="GO" id="GO:0016799">
    <property type="term" value="F:hydrolase activity, hydrolyzing N-glycosyl compounds"/>
    <property type="evidence" value="ECO:0007669"/>
    <property type="project" value="UniProtKB-ARBA"/>
</dbReference>
<dbReference type="InterPro" id="IPR001054">
    <property type="entry name" value="A/G_cyclase"/>
</dbReference>
<keyword evidence="5" id="KW-0175">Coiled coil</keyword>
<keyword evidence="9" id="KW-1185">Reference proteome</keyword>
<evidence type="ECO:0000256" key="1">
    <source>
        <dbReference type="ARBA" id="ARBA00009176"/>
    </source>
</evidence>
<proteinExistence type="inferred from homology"/>
<comment type="similarity">
    <text evidence="1">Belongs to the IUNH family.</text>
</comment>
<dbReference type="Gene3D" id="3.30.70.1230">
    <property type="entry name" value="Nucleotide cyclase"/>
    <property type="match status" value="2"/>
</dbReference>
<dbReference type="PROSITE" id="PS50125">
    <property type="entry name" value="GUANYLATE_CYCLASE_2"/>
    <property type="match status" value="2"/>
</dbReference>
<feature type="coiled-coil region" evidence="5">
    <location>
        <begin position="1478"/>
        <end position="1505"/>
    </location>
</feature>
<evidence type="ECO:0000256" key="4">
    <source>
        <dbReference type="PROSITE-ProRule" id="PRU00339"/>
    </source>
</evidence>
<keyword evidence="4" id="KW-0802">TPR repeat</keyword>
<dbReference type="PANTHER" id="PTHR16305:SF28">
    <property type="entry name" value="GUANYLATE CYCLASE DOMAIN-CONTAINING PROTEIN"/>
    <property type="match status" value="1"/>
</dbReference>
<dbReference type="GO" id="GO:0005524">
    <property type="term" value="F:ATP binding"/>
    <property type="evidence" value="ECO:0007669"/>
    <property type="project" value="UniProtKB-KW"/>
</dbReference>
<sequence length="1876" mass="207997">MKQPPLSATSEGGGGGGGEGEGDSVSSSREQHNGLSRINPTTNKSHVEGDGNATVESSREGLPAGRRQSEIIRLTADLHLNNFKNINNSDGSGLSRRWSISSPDFCVGGGTNVAWEYRRPPLTNRRSLSPERSSLGLIETNRISPSQLANSLLQQTADLHLNDVKKSNHSDGGVQSSRRSSLLSVRRATMPEHIHNEKNLGEVMDSNAMRYLPKILRNIYAQRQSRRPSLLGQALLASIDLRLRLHHPKNLPSYQDIRGSILILDLSGFTALGERLRLELGPREGAAEFASRVNETLSTMVQQVTEHWGDVLMFAGDALICLFEEKDCRGTILDDDGNVLSAEQKTRKCVRDCCLSVLGKFAAEKGGITVHGGASHGNIRCFFLGTPSVTPGSCAFLVSGHPLKQSGKLLNKAGRGEVYIDDESAPLTEQMGMVYIKKCQKPPCELISVELDAVMPRDKALLTDQELPIASIGGFEVNAQAMAYLGTLAARRCDQDSQNAMSMLMNELRPVAIVFVGLHEFDDIDPRDSSLLELMNEAFKTLSRITHACNGAVRDMLFDDKGCVFISVFGAHSHEVNPCFDATVCAMRMESALKDLLTRFSLGVSYGECFCGEVGPPIRSDYVVMGPEVNLAARLMGKAPNRSTLVSKRIFTHSQNFIHFQKSEEIQVKGTDVIFHAYIPLTRIERLNSLEIADLQQPFVLMPSRQHAVDSLMQAKERAMSGIPTTAFVTGGPFLGKSRLINEIAEKAASDGFMILKSFRTSLDSFTSFFPLRQIVSGAVIMCVSKGSGNDAGNEISAVNYLVDQNIFNKTDRVNIGSIVPTVADAQLLGLLSGLNPEARTRSIVDSLMKILKLLQPLLIILEGDGGIDHSSWNLLAELMQRASSECPQVMLIVSSRDSPTTTSAASTLKKNAIQVKLTPFEKFETEKYLRVLLGVKNESITIEQQLLDVVHDRSNGCPLFIECVVRWALEKNVIEYVGGSKKMRMLDETSDDVRTAIPRELSNILLAPFNKLPPPLWDALKIASCIGYSFDADLYSTLNQRVDFMPKIRELSTTYDCFKQIGSHFRWKQQAVYEAVKSLLMVNQRQKIHRMIVRAFEQSMINHEEFGDIKGGDFCRLLGRHYALGEDWAGASEQYTRAGDRAMAMFNFNEASKMYEEAIDLRAKMSDQISLRYRLIPTINLGTCLREVARYKEAEALLTRCLNEAQGDLSDGTLDEELYVRALTALAALYQAQSKYDAARRLFERAVPIARNIQESRSSLWLAGNIAGYAETLRKLGDLPQAERHHREALEIRMRAVEEKSCTELELSVSYTQLGCTLAGMRQYEEACEQHRHALELRYRYLDFSHVLVSESLNYYAESLCALGRGKEGISLALHAVEIRKLVFGISHPAYAHALSILASCYQAVGRFFDACDCLEKCLEICEVAFHNNHANVIPNLMNYGNVLVSTGDLEKARMVYQRAIAIHQLNFKEGQQARQLEKCIAEVKILTENIDEMKSSLQNLMNDMPDNAALNRLEVADVESKGTPVVVFTDIGRDVDDELALVLLSALKKKRILNPIAVITTLSPQRERAHLARGSMDAMGMPDVPVGIGSRGGVAEGVELDIYEAAYARSSSCIFESGADLVCHALDSVPSKSAILLCIASLTDVAALIRDHEDLFTAKVKEVVVMGGVIWTESGESLMPDSAYNNICDMSSARFVYKRCQELGVPTATLSRWAAYDCPMPPQLLDEFALTEHMVATNIRAVSKLGIDQLWNKVNLHTSDPRREKIPPRCDVNWFFQTFMKKGETSNERSSSVWLLVEKLNMYDPLAVLLCVPAYRATHFNWQTKVVSGVSHIVVGTSECDTGINARLSLYTEYASLFYYAFLESLHKKHEAMM</sequence>
<evidence type="ECO:0000259" key="7">
    <source>
        <dbReference type="PROSITE" id="PS50125"/>
    </source>
</evidence>
<evidence type="ECO:0000256" key="3">
    <source>
        <dbReference type="ARBA" id="ARBA00022840"/>
    </source>
</evidence>
<evidence type="ECO:0000313" key="8">
    <source>
        <dbReference type="EMBL" id="KAL3770538.1"/>
    </source>
</evidence>
<dbReference type="Gene3D" id="3.90.245.10">
    <property type="entry name" value="Ribonucleoside hydrolase-like"/>
    <property type="match status" value="1"/>
</dbReference>
<dbReference type="SUPFAM" id="SSF55073">
    <property type="entry name" value="Nucleotide cyclase"/>
    <property type="match status" value="2"/>
</dbReference>
<feature type="compositionally biased region" description="Polar residues" evidence="6">
    <location>
        <begin position="24"/>
        <end position="44"/>
    </location>
</feature>
<dbReference type="Gene3D" id="1.25.40.10">
    <property type="entry name" value="Tetratricopeptide repeat domain"/>
    <property type="match status" value="2"/>
</dbReference>
<dbReference type="SUPFAM" id="SSF48452">
    <property type="entry name" value="TPR-like"/>
    <property type="match status" value="1"/>
</dbReference>
<evidence type="ECO:0000256" key="2">
    <source>
        <dbReference type="ARBA" id="ARBA00022741"/>
    </source>
</evidence>
<feature type="repeat" description="TPR" evidence="4">
    <location>
        <begin position="1435"/>
        <end position="1468"/>
    </location>
</feature>
<dbReference type="InterPro" id="IPR036452">
    <property type="entry name" value="Ribo_hydro-like"/>
</dbReference>
<evidence type="ECO:0000256" key="5">
    <source>
        <dbReference type="SAM" id="Coils"/>
    </source>
</evidence>
<organism evidence="8 9">
    <name type="scientific">Stephanodiscus triporus</name>
    <dbReference type="NCBI Taxonomy" id="2934178"/>
    <lineage>
        <taxon>Eukaryota</taxon>
        <taxon>Sar</taxon>
        <taxon>Stramenopiles</taxon>
        <taxon>Ochrophyta</taxon>
        <taxon>Bacillariophyta</taxon>
        <taxon>Coscinodiscophyceae</taxon>
        <taxon>Thalassiosirophycidae</taxon>
        <taxon>Stephanodiscales</taxon>
        <taxon>Stephanodiscaceae</taxon>
        <taxon>Stephanodiscus</taxon>
    </lineage>
</organism>